<reference evidence="10 11" key="1">
    <citation type="submission" date="2019-06" db="EMBL/GenBank/DDBJ databases">
        <title>Sequencing the genomes of 1000 actinobacteria strains.</title>
        <authorList>
            <person name="Klenk H.-P."/>
        </authorList>
    </citation>
    <scope>NUCLEOTIDE SEQUENCE [LARGE SCALE GENOMIC DNA]</scope>
    <source>
        <strain evidence="10 11">DSM 45511</strain>
    </source>
</reference>
<dbReference type="Pfam" id="PF08659">
    <property type="entry name" value="KR"/>
    <property type="match status" value="1"/>
</dbReference>
<name>A0A543FSC2_9PSEU</name>
<dbReference type="InterPro" id="IPR049552">
    <property type="entry name" value="PKS_DH_N"/>
</dbReference>
<dbReference type="InterPro" id="IPR041618">
    <property type="entry name" value="PKS_DE"/>
</dbReference>
<dbReference type="PROSITE" id="PS00012">
    <property type="entry name" value="PHOSPHOPANTETHEINE"/>
    <property type="match status" value="2"/>
</dbReference>
<feature type="region of interest" description="Disordered" evidence="6">
    <location>
        <begin position="3134"/>
        <end position="3175"/>
    </location>
</feature>
<keyword evidence="1" id="KW-0596">Phosphopantetheine</keyword>
<organism evidence="10 11">
    <name type="scientific">Pseudonocardia cypriaca</name>
    <dbReference type="NCBI Taxonomy" id="882449"/>
    <lineage>
        <taxon>Bacteria</taxon>
        <taxon>Bacillati</taxon>
        <taxon>Actinomycetota</taxon>
        <taxon>Actinomycetes</taxon>
        <taxon>Pseudonocardiales</taxon>
        <taxon>Pseudonocardiaceae</taxon>
        <taxon>Pseudonocardia</taxon>
    </lineage>
</organism>
<dbReference type="Gene3D" id="6.10.140.1830">
    <property type="match status" value="1"/>
</dbReference>
<dbReference type="InterPro" id="IPR013968">
    <property type="entry name" value="PKS_KR"/>
</dbReference>
<dbReference type="Pfam" id="PF21089">
    <property type="entry name" value="PKS_DH_N"/>
    <property type="match status" value="1"/>
</dbReference>
<dbReference type="SMART" id="SM00826">
    <property type="entry name" value="PKS_DH"/>
    <property type="match status" value="1"/>
</dbReference>
<feature type="region of interest" description="Disordered" evidence="6">
    <location>
        <begin position="82"/>
        <end position="101"/>
    </location>
</feature>
<dbReference type="PANTHER" id="PTHR43775">
    <property type="entry name" value="FATTY ACID SYNTHASE"/>
    <property type="match status" value="1"/>
</dbReference>
<feature type="domain" description="Ketosynthase family 3 (KS3)" evidence="8">
    <location>
        <begin position="2204"/>
        <end position="2632"/>
    </location>
</feature>
<keyword evidence="11" id="KW-1185">Reference proteome</keyword>
<feature type="active site" description="Proton donor; for dehydratase activity" evidence="5">
    <location>
        <position position="1593"/>
    </location>
</feature>
<sequence length="3277" mass="344803">MTNGGGDLPAGVRTWLRSELARAAGVAEDEYDPAERFRHYGIDSVTATAIIGRLATRLGRELPATLAWEHPTLDELADHLESRPDTAPAAPSGGRSASRAAPDEPIAVVGMACRFPGGADSPAAYWRLLWDGVDAVREVPADRWDVERHYDADVSAPGKMSTRWGGFLDRVDGFDAAFFGISPREATQMDPQQRLVLELAWEALEDARRAPRSLRGTRTGVFLGAMWSDYARLGADALADVDPHTATGQDTSVLAGRISYALGLGGPSLTVNTACSSSLVAIHLACQSLLRGESTIALAGGVSLILSPASTVAMSKFGAMAPDGRCKTFDARANGYVRGEGAGIVVLKPLSRALVDGDDIVCVIRGSAVNNDGFSNGLTAPNPHAQQAVLRAAYEDAGVDPARVHYVETHGTGTVLGDPIEANALGAVLSAGRDPGRPLILGSVKTNMGHLEGAAGIAGFIKTALAVKHRVVPRNLHFETPNPHVAWDELRLEVARERRPWPGPREAPLAGVSSFGFSGTNCHVVLEGLVHEARFFPLSADGPAELDRRLLDLLPTVTRLAEGTPALAELSRTLMTDAGDGLCRTAVVARDDEELLDALVTRIKRPSEPAGTTRPQVVFVCPGQGAQWLGMGRSLLHTEPVFHAEIRACDAEVRKVAGFSVLEELVASADRSRLDEIDVVQPVLFAVQVALAALWRSWGIRPDVVVGHSMGEVAAAHLAGVLRLDEAVRVICARSRLAKGLAGKGGMAVVTMSADEADALVERHRERVAVAAYNGPSSQVLSGELGPVLRELEERQVEVSRVNVTFASHCPQVEELSRPLTDALDGLSPSAAHERPRMVSTVTERELAGPECNAGYWVRNLRHPVRFAQVVHRLATERATVLVELSPHPVLVRAMTETLRAVADPPGRSIALGSLRRDADERYALLETLAALHEAGVPREPAPPAQPVPVLLSAQSEPALRAQAGRLAEHLAARPELELVDVAYSLATTRTHLEHRAALVASDRAELRAALDELAGGRQAAGAVIGRAGRGGGRVAFVFPGQGSQWAGMARSLLATSPVFRDELEACARALTPHVDWPVMAVLRGDEAAASLERVDVVQPALFAVMVALAALWRSMGVSPDAVVGHSQGEIAAACVAGALSRDDAAKVVALRSRALTRLAGAGAMAAVELGSDELEQHLAPFGDRLSIAAVNSATSTVVSGEVGAVDALVRELTALQVVARTVRVDYAAHSRQVELVRDELVGRLADITPRSSTLPLHSTVTSALLDGRELDAAYWYENLRRTVRFSDAVDGLVGAGHRFFIEVSPHPVLTRAVAGSGREAVAVGSLRREDGGLTRILGSLGELHTRGLALDREHVLHGGHRVALPTYAFQRERFRAVPAAARSSDAASLGQTPLDHPFLGAAVANAEGGDVVLTGRLSLGEHPWLAGHAVFGQVILPGAAVVDLALAAAHHVGLDRVDELVAESPVTLPGRGALLLQVRLGGPDGAGGRSFALHTRREDAPDDARWTRHITGSLTPATGATPADLRAWPPPGATAVELDGLYQRLAESGLHYGPAFQGLQAVWQRGNTLFAQVALPAAHEAGRFGLHPALLDAGLHALAATDDAPAVRLPFTWTGVTLHALGASTARVRLERGPGGRVAVSLADATGEPVAAVEALLTRPVSRDDLRAAVSHHSLQHVVWDEVPVEPLRSPSRVQHYADPAALRAAIESGTALPEVAVVPVAARPGTGVAEAAREATVDVLALLQAWLADRRTLSARLVLLTSSAVATHGDDAPGLAHAPVWGLVRSARIEHPDHAITLCDTDGSAASRAALHGAVLDQPELALRDGRRLVPRLTQPSPAPPAGRLLDPEGTVLITGGTGTLGALFARHLVHRHGARHLLLVSRRGPAADGAAKLARELESEGATVTVACCDVADRDALAALLASVPAVHPLTAVIHTAGALDDGVVATMDAERIAAVFAAKVDAAVHLHELTADHDLAAFVLFSSVAGTLGSPGQSNYAAANAFLDALAHHRRRRGLTACAIAWGYWEERSGLTRHLTDADTLRMRGRGLGALSPDDGLGLFDAALARPEPALVAARFDAVAAARAVARNTAPAVPLTQRLSALAPADRERVVLELVSGEAAAVLRLGSVAPERPLQELGLDSLMAVELRNRLAAASGTPLPATLLFEHPTAAELARFLTSELLGGVPEPSPEEPAPQVLDDDPIAIVSMSCRFPGGVRSPEDLWALLLAGDETVSGFPDNRGWDLDALYDPDPAAPGKSYVRHGGFLHDADHFDPSFFGISPTEALTIDPQQRLLLELAWEALERARIVPATLRGSATGVFVGAMYQDYGARLAGTLDRPELEAAIGIGSAGSVASGRIAYTFGLEGPAVTVDTACSSSLVSLHLACQALRQGECDLALTGGVTVMATPAPFVEFSRQRGISPDGRCRSFSADADGTGWAEGAGLLVLERLSDAHRNGHPVLGVVRGSAVNQDGRSQGLTAPNARSQERVIRQALAAARLSPGDIDAVEAHGTATTLGDPIEARALFATYGKAHSVEKPLRLGALKSNIGHTQAAAGVAGVIKMVLAMQHRQLPRTLHAGSPSPHIDWSPGTIRLLTAPTPWEPDGRPLRAGVSSFGVSGTNAHVVLEEAPVAPSEPAPPPREAYLFPISGATEQALRAQAARLHSHVESGRATELADLAHSLAVTRTHFDHRAVVVARDRTTLASGLSAVAHGRLAPHVTPGTAVPAGKVVFVFPGQGSQWPAMARSLLATSDVFREEAEACARALSPHVDWSPLALLRGDTGNAPWDRVDVVQPALFTVMVALAALWRSLGVEPDAVVGHSQGEIAAACVAGALSREDAARLVALRSRALAGLAGKGAMAAVEQPVFPLERRLARFGERLWVAGVNGPHSCLVAGEPGAVDELVAELAGDSVFARRIRVDYASHGPAVEEIRDELAASVGGVAPLTGTLPIYSTVTGDGIEGRELDSAYWFENLRRRVRFDEATQRLLADGHRCFVEVSPHPVLGLVLREALDTARTPGAVVGTLHRDDGGVERVLLSLGELHAQGHPIDWPAVLPGARAVGLPTYAFQRDRYWLDPPRPRTPAAERGFWSAVEQADLDALVETLGVGDGERGALASLLPALARWRTAQEETGDAAPAAAGAPADPVPAPAPAASPAQLHPRPPLDTAYVPPTTDLERVIAEAWQDVLGIRGIGTQDDFFALGGSSLQAGQVLTRLTTSFPAEIRFDLFFGNPTIAALAPLVEDALVAHVAELPDDEAERLLAGLNPPSSDT</sequence>
<dbReference type="CDD" id="cd08956">
    <property type="entry name" value="KR_3_FAS_SDR_x"/>
    <property type="match status" value="1"/>
</dbReference>
<feature type="region of interest" description="C-terminal hotdog fold" evidence="5">
    <location>
        <begin position="1534"/>
        <end position="1668"/>
    </location>
</feature>
<evidence type="ECO:0000256" key="2">
    <source>
        <dbReference type="ARBA" id="ARBA00022553"/>
    </source>
</evidence>
<feature type="compositionally biased region" description="Low complexity" evidence="6">
    <location>
        <begin position="3140"/>
        <end position="3149"/>
    </location>
</feature>
<dbReference type="Pfam" id="PF00109">
    <property type="entry name" value="ketoacyl-synt"/>
    <property type="match status" value="2"/>
</dbReference>
<dbReference type="Pfam" id="PF02801">
    <property type="entry name" value="Ketoacyl-synt_C"/>
    <property type="match status" value="2"/>
</dbReference>
<dbReference type="PROSITE" id="PS52004">
    <property type="entry name" value="KS3_2"/>
    <property type="match status" value="2"/>
</dbReference>
<dbReference type="PROSITE" id="PS50075">
    <property type="entry name" value="CARRIER"/>
    <property type="match status" value="3"/>
</dbReference>
<evidence type="ECO:0000256" key="5">
    <source>
        <dbReference type="PROSITE-ProRule" id="PRU01363"/>
    </source>
</evidence>
<dbReference type="Gene3D" id="3.40.50.720">
    <property type="entry name" value="NAD(P)-binding Rossmann-like Domain"/>
    <property type="match status" value="1"/>
</dbReference>
<dbReference type="InterPro" id="IPR016036">
    <property type="entry name" value="Malonyl_transacylase_ACP-bd"/>
</dbReference>
<dbReference type="InterPro" id="IPR014031">
    <property type="entry name" value="Ketoacyl_synth_C"/>
</dbReference>
<dbReference type="InterPro" id="IPR032821">
    <property type="entry name" value="PKS_assoc"/>
</dbReference>
<keyword evidence="2" id="KW-0597">Phosphoprotein</keyword>
<feature type="domain" description="PKS/mFAS DH" evidence="9">
    <location>
        <begin position="1397"/>
        <end position="1668"/>
    </location>
</feature>
<dbReference type="SUPFAM" id="SSF52151">
    <property type="entry name" value="FabD/lysophospholipase-like"/>
    <property type="match status" value="3"/>
</dbReference>
<protein>
    <submittedName>
        <fullName evidence="10">Acyl transferase domain-containing protein</fullName>
    </submittedName>
</protein>
<dbReference type="Gene3D" id="1.10.1200.10">
    <property type="entry name" value="ACP-like"/>
    <property type="match status" value="3"/>
</dbReference>
<dbReference type="Pfam" id="PF22953">
    <property type="entry name" value="SpnB_Rossmann"/>
    <property type="match status" value="1"/>
</dbReference>
<dbReference type="InterPro" id="IPR042104">
    <property type="entry name" value="PKS_dehydratase_sf"/>
</dbReference>
<evidence type="ECO:0000259" key="7">
    <source>
        <dbReference type="PROSITE" id="PS50075"/>
    </source>
</evidence>
<proteinExistence type="predicted"/>
<dbReference type="InterPro" id="IPR050091">
    <property type="entry name" value="PKS_NRPS_Biosynth_Enz"/>
</dbReference>
<dbReference type="SUPFAM" id="SSF53901">
    <property type="entry name" value="Thiolase-like"/>
    <property type="match status" value="2"/>
</dbReference>
<dbReference type="PANTHER" id="PTHR43775:SF51">
    <property type="entry name" value="INACTIVE PHENOLPHTHIOCEROL SYNTHESIS POLYKETIDE SYNTHASE TYPE I PKS1-RELATED"/>
    <property type="match status" value="1"/>
</dbReference>
<dbReference type="FunFam" id="3.40.366.10:FF:000002">
    <property type="entry name" value="Probable polyketide synthase 2"/>
    <property type="match status" value="2"/>
</dbReference>
<dbReference type="FunFam" id="3.40.47.10:FF:000019">
    <property type="entry name" value="Polyketide synthase type I"/>
    <property type="match status" value="2"/>
</dbReference>
<dbReference type="Pfam" id="PF22621">
    <property type="entry name" value="CurL-like_PKS_C"/>
    <property type="match status" value="1"/>
</dbReference>
<dbReference type="PROSITE" id="PS52019">
    <property type="entry name" value="PKS_MFAS_DH"/>
    <property type="match status" value="1"/>
</dbReference>
<dbReference type="InterPro" id="IPR036291">
    <property type="entry name" value="NAD(P)-bd_dom_sf"/>
</dbReference>
<keyword evidence="4" id="KW-0012">Acyltransferase</keyword>
<gene>
    <name evidence="10" type="ORF">FB388_3886</name>
</gene>
<evidence type="ECO:0000256" key="1">
    <source>
        <dbReference type="ARBA" id="ARBA00022450"/>
    </source>
</evidence>
<dbReference type="InterPro" id="IPR020806">
    <property type="entry name" value="PKS_PP-bd"/>
</dbReference>
<dbReference type="Proteomes" id="UP000319818">
    <property type="component" value="Unassembled WGS sequence"/>
</dbReference>
<dbReference type="SMART" id="SM00825">
    <property type="entry name" value="PKS_KS"/>
    <property type="match status" value="2"/>
</dbReference>
<dbReference type="InterPro" id="IPR055123">
    <property type="entry name" value="SpnB-like_Rossmann"/>
</dbReference>
<dbReference type="SUPFAM" id="SSF51735">
    <property type="entry name" value="NAD(P)-binding Rossmann-fold domains"/>
    <property type="match status" value="2"/>
</dbReference>
<dbReference type="InterPro" id="IPR018201">
    <property type="entry name" value="Ketoacyl_synth_AS"/>
</dbReference>
<dbReference type="GO" id="GO:0004312">
    <property type="term" value="F:fatty acid synthase activity"/>
    <property type="evidence" value="ECO:0007669"/>
    <property type="project" value="TreeGrafter"/>
</dbReference>
<dbReference type="InterPro" id="IPR020807">
    <property type="entry name" value="PKS_DH"/>
</dbReference>
<evidence type="ECO:0000313" key="11">
    <source>
        <dbReference type="Proteomes" id="UP000319818"/>
    </source>
</evidence>
<feature type="domain" description="Ketosynthase family 3 (KS3)" evidence="8">
    <location>
        <begin position="103"/>
        <end position="528"/>
    </location>
</feature>
<dbReference type="SUPFAM" id="SSF55048">
    <property type="entry name" value="Probable ACP-binding domain of malonyl-CoA ACP transacylase"/>
    <property type="match status" value="3"/>
</dbReference>
<keyword evidence="3 10" id="KW-0808">Transferase</keyword>
<dbReference type="RefSeq" id="WP_211362105.1">
    <property type="nucleotide sequence ID" value="NZ_VFPH01000002.1"/>
</dbReference>
<dbReference type="CDD" id="cd00833">
    <property type="entry name" value="PKS"/>
    <property type="match status" value="2"/>
</dbReference>
<feature type="domain" description="Carrier" evidence="7">
    <location>
        <begin position="2106"/>
        <end position="2185"/>
    </location>
</feature>
<dbReference type="SMART" id="SM00827">
    <property type="entry name" value="PKS_AT"/>
    <property type="match status" value="3"/>
</dbReference>
<feature type="active site" description="Proton acceptor; for dehydratase activity" evidence="5">
    <location>
        <position position="1429"/>
    </location>
</feature>
<evidence type="ECO:0000256" key="4">
    <source>
        <dbReference type="ARBA" id="ARBA00023315"/>
    </source>
</evidence>
<feature type="domain" description="Carrier" evidence="7">
    <location>
        <begin position="3176"/>
        <end position="3251"/>
    </location>
</feature>
<dbReference type="InterPro" id="IPR001227">
    <property type="entry name" value="Ac_transferase_dom_sf"/>
</dbReference>
<dbReference type="Pfam" id="PF00550">
    <property type="entry name" value="PP-binding"/>
    <property type="match status" value="3"/>
</dbReference>
<dbReference type="SUPFAM" id="SSF47336">
    <property type="entry name" value="ACP-like"/>
    <property type="match status" value="3"/>
</dbReference>
<dbReference type="PROSITE" id="PS00606">
    <property type="entry name" value="KS3_1"/>
    <property type="match status" value="2"/>
</dbReference>
<dbReference type="GO" id="GO:0004315">
    <property type="term" value="F:3-oxoacyl-[acyl-carrier-protein] synthase activity"/>
    <property type="evidence" value="ECO:0007669"/>
    <property type="project" value="InterPro"/>
</dbReference>
<dbReference type="EMBL" id="VFPH01000002">
    <property type="protein sequence ID" value="TQM36701.1"/>
    <property type="molecule type" value="Genomic_DNA"/>
</dbReference>
<dbReference type="InterPro" id="IPR006162">
    <property type="entry name" value="Ppantetheine_attach_site"/>
</dbReference>
<dbReference type="SMART" id="SM00822">
    <property type="entry name" value="PKS_KR"/>
    <property type="match status" value="1"/>
</dbReference>
<dbReference type="InterPro" id="IPR049900">
    <property type="entry name" value="PKS_mFAS_DH"/>
</dbReference>
<dbReference type="InterPro" id="IPR016039">
    <property type="entry name" value="Thiolase-like"/>
</dbReference>
<dbReference type="Gene3D" id="3.40.47.10">
    <property type="match status" value="2"/>
</dbReference>
<evidence type="ECO:0000259" key="9">
    <source>
        <dbReference type="PROSITE" id="PS52019"/>
    </source>
</evidence>
<dbReference type="Gene3D" id="3.30.70.3290">
    <property type="match status" value="3"/>
</dbReference>
<dbReference type="InterPro" id="IPR057326">
    <property type="entry name" value="KR_dom"/>
</dbReference>
<dbReference type="Pfam" id="PF16197">
    <property type="entry name" value="KAsynt_C_assoc"/>
    <property type="match status" value="2"/>
</dbReference>
<accession>A0A543FSC2</accession>
<dbReference type="Pfam" id="PF18369">
    <property type="entry name" value="PKS_DE"/>
    <property type="match status" value="1"/>
</dbReference>
<dbReference type="InterPro" id="IPR049551">
    <property type="entry name" value="PKS_DH_C"/>
</dbReference>
<dbReference type="InterPro" id="IPR014030">
    <property type="entry name" value="Ketoacyl_synth_N"/>
</dbReference>
<evidence type="ECO:0000313" key="10">
    <source>
        <dbReference type="EMBL" id="TQM36701.1"/>
    </source>
</evidence>
<dbReference type="GO" id="GO:0006633">
    <property type="term" value="P:fatty acid biosynthetic process"/>
    <property type="evidence" value="ECO:0007669"/>
    <property type="project" value="InterPro"/>
</dbReference>
<dbReference type="Gene3D" id="3.10.129.110">
    <property type="entry name" value="Polyketide synthase dehydratase"/>
    <property type="match status" value="1"/>
</dbReference>
<feature type="domain" description="Carrier" evidence="7">
    <location>
        <begin position="10"/>
        <end position="84"/>
    </location>
</feature>
<dbReference type="InterPro" id="IPR014043">
    <property type="entry name" value="Acyl_transferase_dom"/>
</dbReference>
<evidence type="ECO:0000256" key="6">
    <source>
        <dbReference type="SAM" id="MobiDB-lite"/>
    </source>
</evidence>
<evidence type="ECO:0000256" key="3">
    <source>
        <dbReference type="ARBA" id="ARBA00022679"/>
    </source>
</evidence>
<comment type="caution">
    <text evidence="10">The sequence shown here is derived from an EMBL/GenBank/DDBJ whole genome shotgun (WGS) entry which is preliminary data.</text>
</comment>
<dbReference type="Gene3D" id="3.40.366.10">
    <property type="entry name" value="Malonyl-Coenzyme A Acyl Carrier Protein, domain 2"/>
    <property type="match status" value="3"/>
</dbReference>
<dbReference type="InterPro" id="IPR020841">
    <property type="entry name" value="PKS_Beta-ketoAc_synthase_dom"/>
</dbReference>
<feature type="region of interest" description="N-terminal hotdog fold" evidence="5">
    <location>
        <begin position="1397"/>
        <end position="1522"/>
    </location>
</feature>
<dbReference type="InterPro" id="IPR016035">
    <property type="entry name" value="Acyl_Trfase/lysoPLipase"/>
</dbReference>
<dbReference type="Pfam" id="PF14765">
    <property type="entry name" value="PS-DH"/>
    <property type="match status" value="1"/>
</dbReference>
<evidence type="ECO:0000259" key="8">
    <source>
        <dbReference type="PROSITE" id="PS52004"/>
    </source>
</evidence>
<dbReference type="InterPro" id="IPR036736">
    <property type="entry name" value="ACP-like_sf"/>
</dbReference>
<dbReference type="GO" id="GO:0031177">
    <property type="term" value="F:phosphopantetheine binding"/>
    <property type="evidence" value="ECO:0007669"/>
    <property type="project" value="InterPro"/>
</dbReference>
<dbReference type="SMART" id="SM00823">
    <property type="entry name" value="PKS_PP"/>
    <property type="match status" value="3"/>
</dbReference>
<dbReference type="InterPro" id="IPR009081">
    <property type="entry name" value="PP-bd_ACP"/>
</dbReference>
<dbReference type="Pfam" id="PF00698">
    <property type="entry name" value="Acyl_transf_1"/>
    <property type="match status" value="3"/>
</dbReference>
<feature type="compositionally biased region" description="Low complexity" evidence="6">
    <location>
        <begin position="87"/>
        <end position="100"/>
    </location>
</feature>
<dbReference type="SMART" id="SM01294">
    <property type="entry name" value="PKS_PP_betabranch"/>
    <property type="match status" value="2"/>
</dbReference>